<evidence type="ECO:0000256" key="1">
    <source>
        <dbReference type="SAM" id="SignalP"/>
    </source>
</evidence>
<name>A0A0G0MKT5_9BACT</name>
<dbReference type="AlphaFoldDB" id="A0A0G0MKT5"/>
<dbReference type="EMBL" id="LBUP01000010">
    <property type="protein sequence ID" value="KKQ65546.1"/>
    <property type="molecule type" value="Genomic_DNA"/>
</dbReference>
<organism evidence="3 4">
    <name type="scientific">Candidatus Daviesbacteria bacterium GW2011_GWA2_38_24</name>
    <dbReference type="NCBI Taxonomy" id="1618422"/>
    <lineage>
        <taxon>Bacteria</taxon>
        <taxon>Candidatus Daviesiibacteriota</taxon>
    </lineage>
</organism>
<sequence length="702" mass="79139">MEWQNVMRRISTLLSILFLLLTLSFPKNVSAQTDQEYKVRSVILIPANFDNEDTAKKIPKYKTIIAKAIKDVQVWYASKLPGNKTFKFNEQDIEVVKSKKQLTSNSANTWRDLENLGGANSFPLSINTVYVVWIIGSNDNNPTGDAFYFSEQTNEWRYFVNPKISSEYAKYQDTATKLIGFAVMNEHTLRALNEPNYGGIHNKYLAILAHELAHAFGLPRDGYAVNHSCTELSKSECLLDTPQPLPEASEWYGSILGYGSFGHYPNVSFNNSLVNPEMYSLLKNSFLNAERTELPAPVKSVVNSVYSDIIIKSIEPRSVKVGDIVTIYGSGFGKVKAGSHIILVKSQSKSVDEIISWSDNEIKFVVPDGAETGHSISINKTFSEWDGEKAKPVMKKIIYPKPIEVIEPPENFLNINIPYALTCGENNQLLEFETYPADPIIELEGHLKPLNSTFKEGRILLQVVPNSSTGVLSYSVLKRREPGNFSVRLKSIGDLKPSYSGHYPVSLDDLNNPDYRVNLHYENCPGKELIRVALIEKESEIGQEPKDVSEVVVLFENGQFLEEQDLNGLKVGDNLFLIKKCFKDGSCEVVENSLMIFRVTNEEVDEEEEVEKPLKISYPNNNFPVYDNHDVPVPDNAEEKSCPAEYNQCGKTYGLEEDEFDPNQTVRITPVCDGENNIIEYQKRLLLEGEEGWDACLDNEQL</sequence>
<feature type="chain" id="PRO_5002533510" description="IPT/TIG domain-containing protein" evidence="1">
    <location>
        <begin position="32"/>
        <end position="702"/>
    </location>
</feature>
<evidence type="ECO:0000313" key="3">
    <source>
        <dbReference type="EMBL" id="KKQ65546.1"/>
    </source>
</evidence>
<dbReference type="Proteomes" id="UP000034235">
    <property type="component" value="Unassembled WGS sequence"/>
</dbReference>
<dbReference type="InterPro" id="IPR002909">
    <property type="entry name" value="IPT_dom"/>
</dbReference>
<evidence type="ECO:0000313" key="4">
    <source>
        <dbReference type="Proteomes" id="UP000034235"/>
    </source>
</evidence>
<gene>
    <name evidence="3" type="ORF">US86_C0010G0020</name>
</gene>
<dbReference type="SUPFAM" id="SSF81296">
    <property type="entry name" value="E set domains"/>
    <property type="match status" value="1"/>
</dbReference>
<feature type="domain" description="IPT/TIG" evidence="2">
    <location>
        <begin position="310"/>
        <end position="379"/>
    </location>
</feature>
<dbReference type="Gene3D" id="2.60.40.10">
    <property type="entry name" value="Immunoglobulins"/>
    <property type="match status" value="1"/>
</dbReference>
<protein>
    <recommendedName>
        <fullName evidence="2">IPT/TIG domain-containing protein</fullName>
    </recommendedName>
</protein>
<comment type="caution">
    <text evidence="3">The sequence shown here is derived from an EMBL/GenBank/DDBJ whole genome shotgun (WGS) entry which is preliminary data.</text>
</comment>
<dbReference type="InterPro" id="IPR014756">
    <property type="entry name" value="Ig_E-set"/>
</dbReference>
<dbReference type="InterPro" id="IPR013783">
    <property type="entry name" value="Ig-like_fold"/>
</dbReference>
<reference evidence="3 4" key="1">
    <citation type="journal article" date="2015" name="Nature">
        <title>rRNA introns, odd ribosomes, and small enigmatic genomes across a large radiation of phyla.</title>
        <authorList>
            <person name="Brown C.T."/>
            <person name="Hug L.A."/>
            <person name="Thomas B.C."/>
            <person name="Sharon I."/>
            <person name="Castelle C.J."/>
            <person name="Singh A."/>
            <person name="Wilkins M.J."/>
            <person name="Williams K.H."/>
            <person name="Banfield J.F."/>
        </authorList>
    </citation>
    <scope>NUCLEOTIDE SEQUENCE [LARGE SCALE GENOMIC DNA]</scope>
</reference>
<dbReference type="SUPFAM" id="SSF55486">
    <property type="entry name" value="Metalloproteases ('zincins'), catalytic domain"/>
    <property type="match status" value="1"/>
</dbReference>
<dbReference type="Pfam" id="PF01833">
    <property type="entry name" value="TIG"/>
    <property type="match status" value="1"/>
</dbReference>
<evidence type="ECO:0000259" key="2">
    <source>
        <dbReference type="Pfam" id="PF01833"/>
    </source>
</evidence>
<accession>A0A0G0MKT5</accession>
<keyword evidence="1" id="KW-0732">Signal</keyword>
<proteinExistence type="predicted"/>
<feature type="signal peptide" evidence="1">
    <location>
        <begin position="1"/>
        <end position="31"/>
    </location>
</feature>